<dbReference type="InterPro" id="IPR002313">
    <property type="entry name" value="Lys-tRNA-ligase_II"/>
</dbReference>
<evidence type="ECO:0000256" key="11">
    <source>
        <dbReference type="RuleBase" id="RU000336"/>
    </source>
</evidence>
<dbReference type="HAMAP" id="MF_00252">
    <property type="entry name" value="Lys_tRNA_synth_class2"/>
    <property type="match status" value="1"/>
</dbReference>
<evidence type="ECO:0000256" key="5">
    <source>
        <dbReference type="ARBA" id="ARBA00022840"/>
    </source>
</evidence>
<dbReference type="NCBIfam" id="TIGR00499">
    <property type="entry name" value="lysS_bact"/>
    <property type="match status" value="1"/>
</dbReference>
<dbReference type="SUPFAM" id="SSF50249">
    <property type="entry name" value="Nucleic acid-binding proteins"/>
    <property type="match status" value="1"/>
</dbReference>
<evidence type="ECO:0000256" key="10">
    <source>
        <dbReference type="HAMAP-Rule" id="MF_00252"/>
    </source>
</evidence>
<dbReference type="GO" id="GO:0005524">
    <property type="term" value="F:ATP binding"/>
    <property type="evidence" value="ECO:0007669"/>
    <property type="project" value="UniProtKB-UniRule"/>
</dbReference>
<dbReference type="Pfam" id="PF00152">
    <property type="entry name" value="tRNA-synt_2"/>
    <property type="match status" value="1"/>
</dbReference>
<dbReference type="GO" id="GO:0004824">
    <property type="term" value="F:lysine-tRNA ligase activity"/>
    <property type="evidence" value="ECO:0007669"/>
    <property type="project" value="UniProtKB-UniRule"/>
</dbReference>
<evidence type="ECO:0000256" key="9">
    <source>
        <dbReference type="ARBA" id="ARBA00048573"/>
    </source>
</evidence>
<dbReference type="NCBIfam" id="NF001756">
    <property type="entry name" value="PRK00484.1"/>
    <property type="match status" value="1"/>
</dbReference>
<dbReference type="InterPro" id="IPR006195">
    <property type="entry name" value="aa-tRNA-synth_II"/>
</dbReference>
<dbReference type="PANTHER" id="PTHR42918:SF15">
    <property type="entry name" value="LYSINE--TRNA LIGASE, CHLOROPLASTIC_MITOCHONDRIAL"/>
    <property type="match status" value="1"/>
</dbReference>
<name>E5XQY5_SEGRC</name>
<dbReference type="InterPro" id="IPR044136">
    <property type="entry name" value="Lys-tRNA-ligase_II_N"/>
</dbReference>
<comment type="similarity">
    <text evidence="1 10">Belongs to the class-II aminoacyl-tRNA synthetase family.</text>
</comment>
<dbReference type="GO" id="GO:0005829">
    <property type="term" value="C:cytosol"/>
    <property type="evidence" value="ECO:0007669"/>
    <property type="project" value="TreeGrafter"/>
</dbReference>
<evidence type="ECO:0000313" key="14">
    <source>
        <dbReference type="Proteomes" id="UP000004816"/>
    </source>
</evidence>
<dbReference type="InterPro" id="IPR004365">
    <property type="entry name" value="NA-bd_OB_tRNA"/>
</dbReference>
<dbReference type="InterPro" id="IPR018149">
    <property type="entry name" value="Lys-tRNA-synth_II_C"/>
</dbReference>
<dbReference type="OrthoDB" id="9801152at2"/>
<sequence>MTEENPEEIDLPEQLRIRREKRDRVLARGDEPYPVELAVTHTLAQIREQFAELESGASTGVVVAVAGRVIFQRDAGKLLFATLQAGDGSRLQAMISLNGIGEEALARWKADVDLGDIVFVRGEVISSKRGELSVMAQSWQFAAKALRPLPVAHKELSEETRVRQRYLDLIMRPEARAMARTRVAVLRELREALGRRGFLEVETPILQTIQGGASARPFVTHSNALDIDFYLRIAPELFLKRCLVGGLERVFEINRNFRNEGIDATHSPEFTMLEAYEAYGTYDTMAVLTREVVQEVARGAFGSTEVVLADGSTYDVGGNWAVLEMYPSLSDAVGVPVTPETEVGELRELAVKAGLPEEKIKSFGPGKIVEELWEHLIGDHLREPTFVRHFPAETSPLTRQHRSIAGVTEKWDLYVRGFELATGYSELVDPVVQRERFQAQALLRSAGDGEAMPLDEDFLAAMEHGMPPAGGIGLGVDRLLTAFTGLGIRDTVLFPVTRPNA</sequence>
<keyword evidence="10" id="KW-0963">Cytoplasm</keyword>
<accession>E5XQY5</accession>
<keyword evidence="2 10" id="KW-0436">Ligase</keyword>
<evidence type="ECO:0000256" key="7">
    <source>
        <dbReference type="ARBA" id="ARBA00022917"/>
    </source>
</evidence>
<dbReference type="Proteomes" id="UP000004816">
    <property type="component" value="Unassembled WGS sequence"/>
</dbReference>
<comment type="subunit">
    <text evidence="10">Homodimer.</text>
</comment>
<keyword evidence="3 10" id="KW-0479">Metal-binding</keyword>
<feature type="binding site" evidence="10">
    <location>
        <position position="419"/>
    </location>
    <ligand>
        <name>Mg(2+)</name>
        <dbReference type="ChEBI" id="CHEBI:18420"/>
        <label>2</label>
    </ligand>
</feature>
<dbReference type="eggNOG" id="COG1190">
    <property type="taxonomic scope" value="Bacteria"/>
</dbReference>
<dbReference type="PANTHER" id="PTHR42918">
    <property type="entry name" value="LYSYL-TRNA SYNTHETASE"/>
    <property type="match status" value="1"/>
</dbReference>
<dbReference type="EMBL" id="ACZI02000002">
    <property type="protein sequence ID" value="EFV13225.1"/>
    <property type="molecule type" value="Genomic_DNA"/>
</dbReference>
<protein>
    <recommendedName>
        <fullName evidence="10">Lysine--tRNA ligase</fullName>
        <ecNumber evidence="10">6.1.1.6</ecNumber>
    </recommendedName>
    <alternativeName>
        <fullName evidence="10">Lysyl-tRNA synthetase</fullName>
        <shortName evidence="10">LysRS</shortName>
    </alternativeName>
</protein>
<feature type="binding site" evidence="10">
    <location>
        <position position="419"/>
    </location>
    <ligand>
        <name>Mg(2+)</name>
        <dbReference type="ChEBI" id="CHEBI:18420"/>
        <label>1</label>
    </ligand>
</feature>
<evidence type="ECO:0000256" key="3">
    <source>
        <dbReference type="ARBA" id="ARBA00022723"/>
    </source>
</evidence>
<dbReference type="InterPro" id="IPR045864">
    <property type="entry name" value="aa-tRNA-synth_II/BPL/LPL"/>
</dbReference>
<dbReference type="Gene3D" id="2.40.50.140">
    <property type="entry name" value="Nucleic acid-binding proteins"/>
    <property type="match status" value="1"/>
</dbReference>
<organism evidence="13 14">
    <name type="scientific">Segniliparus rugosus (strain ATCC BAA-974 / DSM 45345 / CCUG 50838 / CIP 108380 / JCM 13579 / CDC 945)</name>
    <dbReference type="NCBI Taxonomy" id="679197"/>
    <lineage>
        <taxon>Bacteria</taxon>
        <taxon>Bacillati</taxon>
        <taxon>Actinomycetota</taxon>
        <taxon>Actinomycetes</taxon>
        <taxon>Mycobacteriales</taxon>
        <taxon>Segniliparaceae</taxon>
        <taxon>Segniliparus</taxon>
    </lineage>
</organism>
<comment type="subcellular location">
    <subcellularLocation>
        <location evidence="10">Cytoplasm</location>
    </subcellularLocation>
</comment>
<evidence type="ECO:0000259" key="12">
    <source>
        <dbReference type="PROSITE" id="PS50862"/>
    </source>
</evidence>
<dbReference type="SUPFAM" id="SSF55681">
    <property type="entry name" value="Class II aaRS and biotin synthetases"/>
    <property type="match status" value="1"/>
</dbReference>
<dbReference type="GO" id="GO:0006430">
    <property type="term" value="P:lysyl-tRNA aminoacylation"/>
    <property type="evidence" value="ECO:0007669"/>
    <property type="project" value="UniProtKB-UniRule"/>
</dbReference>
<feature type="binding site" evidence="10">
    <location>
        <position position="412"/>
    </location>
    <ligand>
        <name>Mg(2+)</name>
        <dbReference type="ChEBI" id="CHEBI:18420"/>
        <label>1</label>
    </ligand>
</feature>
<dbReference type="CDD" id="cd04322">
    <property type="entry name" value="LysRS_N"/>
    <property type="match status" value="1"/>
</dbReference>
<evidence type="ECO:0000256" key="6">
    <source>
        <dbReference type="ARBA" id="ARBA00022842"/>
    </source>
</evidence>
<keyword evidence="4 10" id="KW-0547">Nucleotide-binding</keyword>
<dbReference type="STRING" id="679197.HMPREF9336_01887"/>
<proteinExistence type="inferred from homology"/>
<keyword evidence="7 10" id="KW-0648">Protein biosynthesis</keyword>
<dbReference type="PRINTS" id="PR00982">
    <property type="entry name" value="TRNASYNTHLYS"/>
</dbReference>
<dbReference type="InterPro" id="IPR004364">
    <property type="entry name" value="Aa-tRNA-synt_II"/>
</dbReference>
<dbReference type="FunFam" id="2.40.50.140:FF:000024">
    <property type="entry name" value="Lysine--tRNA ligase"/>
    <property type="match status" value="1"/>
</dbReference>
<dbReference type="GO" id="GO:0000287">
    <property type="term" value="F:magnesium ion binding"/>
    <property type="evidence" value="ECO:0007669"/>
    <property type="project" value="UniProtKB-UniRule"/>
</dbReference>
<gene>
    <name evidence="10" type="primary">lysS</name>
    <name evidence="13" type="ORF">HMPREF9336_01887</name>
</gene>
<dbReference type="GO" id="GO:0000049">
    <property type="term" value="F:tRNA binding"/>
    <property type="evidence" value="ECO:0007669"/>
    <property type="project" value="TreeGrafter"/>
</dbReference>
<evidence type="ECO:0000256" key="2">
    <source>
        <dbReference type="ARBA" id="ARBA00022598"/>
    </source>
</evidence>
<evidence type="ECO:0000256" key="1">
    <source>
        <dbReference type="ARBA" id="ARBA00008226"/>
    </source>
</evidence>
<evidence type="ECO:0000256" key="8">
    <source>
        <dbReference type="ARBA" id="ARBA00023146"/>
    </source>
</evidence>
<evidence type="ECO:0000313" key="13">
    <source>
        <dbReference type="EMBL" id="EFV13225.1"/>
    </source>
</evidence>
<dbReference type="AlphaFoldDB" id="E5XQY5"/>
<dbReference type="InterPro" id="IPR012340">
    <property type="entry name" value="NA-bd_OB-fold"/>
</dbReference>
<comment type="catalytic activity">
    <reaction evidence="9 10 11">
        <text>tRNA(Lys) + L-lysine + ATP = L-lysyl-tRNA(Lys) + AMP + diphosphate</text>
        <dbReference type="Rhea" id="RHEA:20792"/>
        <dbReference type="Rhea" id="RHEA-COMP:9696"/>
        <dbReference type="Rhea" id="RHEA-COMP:9697"/>
        <dbReference type="ChEBI" id="CHEBI:30616"/>
        <dbReference type="ChEBI" id="CHEBI:32551"/>
        <dbReference type="ChEBI" id="CHEBI:33019"/>
        <dbReference type="ChEBI" id="CHEBI:78442"/>
        <dbReference type="ChEBI" id="CHEBI:78529"/>
        <dbReference type="ChEBI" id="CHEBI:456215"/>
        <dbReference type="EC" id="6.1.1.6"/>
    </reaction>
</comment>
<comment type="cofactor">
    <cofactor evidence="10 11">
        <name>Mg(2+)</name>
        <dbReference type="ChEBI" id="CHEBI:18420"/>
    </cofactor>
    <text evidence="10 11">Binds 3 Mg(2+) ions per subunit.</text>
</comment>
<dbReference type="RefSeq" id="WP_007469757.1">
    <property type="nucleotide sequence ID" value="NZ_KI391953.1"/>
</dbReference>
<keyword evidence="6 10" id="KW-0460">Magnesium</keyword>
<evidence type="ECO:0000256" key="4">
    <source>
        <dbReference type="ARBA" id="ARBA00022741"/>
    </source>
</evidence>
<keyword evidence="8 10" id="KW-0030">Aminoacyl-tRNA synthetase</keyword>
<keyword evidence="14" id="KW-1185">Reference proteome</keyword>
<dbReference type="HOGENOM" id="CLU_008255_6_0_11"/>
<keyword evidence="5 10" id="KW-0067">ATP-binding</keyword>
<dbReference type="Pfam" id="PF01336">
    <property type="entry name" value="tRNA_anti-codon"/>
    <property type="match status" value="1"/>
</dbReference>
<dbReference type="PROSITE" id="PS50862">
    <property type="entry name" value="AA_TRNA_LIGASE_II"/>
    <property type="match status" value="1"/>
</dbReference>
<comment type="caution">
    <text evidence="13">The sequence shown here is derived from an EMBL/GenBank/DDBJ whole genome shotgun (WGS) entry which is preliminary data.</text>
</comment>
<dbReference type="Gene3D" id="3.30.930.10">
    <property type="entry name" value="Bira Bifunctional Protein, Domain 2"/>
    <property type="match status" value="1"/>
</dbReference>
<dbReference type="EC" id="6.1.1.6" evidence="10"/>
<reference evidence="13 14" key="1">
    <citation type="journal article" date="2011" name="Stand. Genomic Sci.">
        <title>High quality draft genome sequence of Segniliparus rugosus CDC 945(T)= (ATCC BAA-974(T)).</title>
        <authorList>
            <person name="Earl A.M."/>
            <person name="Desjardins C.A."/>
            <person name="Fitzgerald M.G."/>
            <person name="Arachchi H.M."/>
            <person name="Zeng Q."/>
            <person name="Mehta T."/>
            <person name="Griggs A."/>
            <person name="Birren B.W."/>
            <person name="Toney N.C."/>
            <person name="Carr J."/>
            <person name="Posey J."/>
            <person name="Butler W.R."/>
        </authorList>
    </citation>
    <scope>NUCLEOTIDE SEQUENCE [LARGE SCALE GENOMIC DNA]</scope>
    <source>
        <strain evidence="14">ATCC BAA-974 / DSM 45345 / CCUG 50838 / CIP 108380 / JCM 13579 / CDC 945</strain>
    </source>
</reference>
<feature type="domain" description="Aminoacyl-transfer RNA synthetases class-II family profile" evidence="12">
    <location>
        <begin position="185"/>
        <end position="499"/>
    </location>
</feature>